<sequence length="174" mass="20191">MTTDMTDNAQELHDLVQKNKIHENLMKYCRGQDRKDLELMKSSYWPDAIDNHGSFVGNAHEFCEMAYEGQKKSGHSALHHCSNVLIELSGDQAKCESAFLYVMSHPGKKTQFLGGRYRDLCEKRDGEWKVLRRMCIFDWANELDGAQDFQTIFKFPQDTVVGRTYPNDPIYAEW</sequence>
<dbReference type="Gene3D" id="3.10.450.50">
    <property type="match status" value="1"/>
</dbReference>
<comment type="caution">
    <text evidence="2">The sequence shown here is derived from an EMBL/GenBank/DDBJ whole genome shotgun (WGS) entry which is preliminary data.</text>
</comment>
<organism evidence="2 3">
    <name type="scientific">Rhizorhapis suberifaciens</name>
    <name type="common">corky root of lettuce</name>
    <dbReference type="NCBI Taxonomy" id="13656"/>
    <lineage>
        <taxon>Bacteria</taxon>
        <taxon>Pseudomonadati</taxon>
        <taxon>Pseudomonadota</taxon>
        <taxon>Alphaproteobacteria</taxon>
        <taxon>Sphingomonadales</taxon>
        <taxon>Sphingomonadaceae</taxon>
        <taxon>Rhizorhapis</taxon>
    </lineage>
</organism>
<dbReference type="InterPro" id="IPR032710">
    <property type="entry name" value="NTF2-like_dom_sf"/>
</dbReference>
<proteinExistence type="predicted"/>
<evidence type="ECO:0000313" key="2">
    <source>
        <dbReference type="EMBL" id="MBB4642181.1"/>
    </source>
</evidence>
<protein>
    <recommendedName>
        <fullName evidence="1">SnoaL-like domain-containing protein</fullName>
    </recommendedName>
</protein>
<dbReference type="RefSeq" id="WP_184475952.1">
    <property type="nucleotide sequence ID" value="NZ_JACHOV010000009.1"/>
</dbReference>
<dbReference type="Pfam" id="PF13577">
    <property type="entry name" value="SnoaL_4"/>
    <property type="match status" value="1"/>
</dbReference>
<accession>A0A840HX05</accession>
<name>A0A840HX05_9SPHN</name>
<gene>
    <name evidence="2" type="ORF">HNQ99_002503</name>
</gene>
<dbReference type="AlphaFoldDB" id="A0A840HX05"/>
<keyword evidence="3" id="KW-1185">Reference proteome</keyword>
<dbReference type="InterPro" id="IPR037401">
    <property type="entry name" value="SnoaL-like"/>
</dbReference>
<dbReference type="Proteomes" id="UP000575068">
    <property type="component" value="Unassembled WGS sequence"/>
</dbReference>
<dbReference type="CDD" id="cd00531">
    <property type="entry name" value="NTF2_like"/>
    <property type="match status" value="1"/>
</dbReference>
<evidence type="ECO:0000313" key="3">
    <source>
        <dbReference type="Proteomes" id="UP000575068"/>
    </source>
</evidence>
<feature type="domain" description="SnoaL-like" evidence="1">
    <location>
        <begin position="18"/>
        <end position="133"/>
    </location>
</feature>
<dbReference type="SUPFAM" id="SSF54427">
    <property type="entry name" value="NTF2-like"/>
    <property type="match status" value="1"/>
</dbReference>
<evidence type="ECO:0000259" key="1">
    <source>
        <dbReference type="Pfam" id="PF13577"/>
    </source>
</evidence>
<reference evidence="2 3" key="1">
    <citation type="submission" date="2020-08" db="EMBL/GenBank/DDBJ databases">
        <title>Genomic Encyclopedia of Type Strains, Phase IV (KMG-IV): sequencing the most valuable type-strain genomes for metagenomic binning, comparative biology and taxonomic classification.</title>
        <authorList>
            <person name="Goeker M."/>
        </authorList>
    </citation>
    <scope>NUCLEOTIDE SEQUENCE [LARGE SCALE GENOMIC DNA]</scope>
    <source>
        <strain evidence="2 3">DSM 7465</strain>
    </source>
</reference>
<dbReference type="EMBL" id="JACHOV010000009">
    <property type="protein sequence ID" value="MBB4642181.1"/>
    <property type="molecule type" value="Genomic_DNA"/>
</dbReference>